<dbReference type="Gene3D" id="3.40.50.2300">
    <property type="match status" value="1"/>
</dbReference>
<dbReference type="RefSeq" id="WP_065058958.1">
    <property type="nucleotide sequence ID" value="NZ_CADFGS010000009.1"/>
</dbReference>
<dbReference type="PANTHER" id="PTHR44591:SF25">
    <property type="entry name" value="CHEMOTAXIS TWO-COMPONENT RESPONSE REGULATOR"/>
    <property type="match status" value="1"/>
</dbReference>
<organism evidence="5 6">
    <name type="scientific">Paraburkholderia tropica</name>
    <dbReference type="NCBI Taxonomy" id="92647"/>
    <lineage>
        <taxon>Bacteria</taxon>
        <taxon>Pseudomonadati</taxon>
        <taxon>Pseudomonadota</taxon>
        <taxon>Betaproteobacteria</taxon>
        <taxon>Burkholderiales</taxon>
        <taxon>Burkholderiaceae</taxon>
        <taxon>Paraburkholderia</taxon>
    </lineage>
</organism>
<evidence type="ECO:0000313" key="4">
    <source>
        <dbReference type="EMBL" id="PXX14071.1"/>
    </source>
</evidence>
<evidence type="ECO:0000256" key="2">
    <source>
        <dbReference type="PROSITE-ProRule" id="PRU00169"/>
    </source>
</evidence>
<evidence type="ECO:0000313" key="6">
    <source>
        <dbReference type="Proteomes" id="UP000183529"/>
    </source>
</evidence>
<dbReference type="InterPro" id="IPR050595">
    <property type="entry name" value="Bact_response_regulator"/>
</dbReference>
<evidence type="ECO:0000313" key="7">
    <source>
        <dbReference type="Proteomes" id="UP000247515"/>
    </source>
</evidence>
<evidence type="ECO:0000259" key="3">
    <source>
        <dbReference type="PROSITE" id="PS50110"/>
    </source>
</evidence>
<feature type="domain" description="Response regulatory" evidence="3">
    <location>
        <begin position="6"/>
        <end position="120"/>
    </location>
</feature>
<reference evidence="5 6" key="1">
    <citation type="submission" date="2016-10" db="EMBL/GenBank/DDBJ databases">
        <authorList>
            <person name="Varghese N."/>
            <person name="Submissions S."/>
        </authorList>
    </citation>
    <scope>NUCLEOTIDE SEQUENCE [LARGE SCALE GENOMIC DNA]</scope>
    <source>
        <strain evidence="5 6">LMG 22274</strain>
    </source>
</reference>
<feature type="modified residue" description="4-aspartylphosphate" evidence="2">
    <location>
        <position position="55"/>
    </location>
</feature>
<evidence type="ECO:0000256" key="1">
    <source>
        <dbReference type="ARBA" id="ARBA00022553"/>
    </source>
</evidence>
<protein>
    <submittedName>
        <fullName evidence="5">Response regulator receiver protein</fullName>
    </submittedName>
</protein>
<dbReference type="GeneID" id="61304119"/>
<dbReference type="SMART" id="SM00448">
    <property type="entry name" value="REC"/>
    <property type="match status" value="1"/>
</dbReference>
<gene>
    <name evidence="4" type="ORF">C7400_1135</name>
    <name evidence="5" type="ORF">SAMN05216550_114219</name>
</gene>
<keyword evidence="7" id="KW-1185">Reference proteome</keyword>
<dbReference type="GO" id="GO:0000160">
    <property type="term" value="P:phosphorelay signal transduction system"/>
    <property type="evidence" value="ECO:0007669"/>
    <property type="project" value="InterPro"/>
</dbReference>
<dbReference type="Proteomes" id="UP000247515">
    <property type="component" value="Unassembled WGS sequence"/>
</dbReference>
<dbReference type="EMBL" id="QJJV01000013">
    <property type="protein sequence ID" value="PXX14071.1"/>
    <property type="molecule type" value="Genomic_DNA"/>
</dbReference>
<dbReference type="Proteomes" id="UP000183529">
    <property type="component" value="Unassembled WGS sequence"/>
</dbReference>
<dbReference type="InterPro" id="IPR011006">
    <property type="entry name" value="CheY-like_superfamily"/>
</dbReference>
<reference evidence="4 7" key="2">
    <citation type="submission" date="2018-05" db="EMBL/GenBank/DDBJ databases">
        <title>Genomic Encyclopedia of Type Strains, Phase IV (KMG-V): Genome sequencing to study the core and pangenomes of soil and plant-associated prokaryotes.</title>
        <authorList>
            <person name="Whitman W."/>
        </authorList>
    </citation>
    <scope>NUCLEOTIDE SEQUENCE [LARGE SCALE GENOMIC DNA]</scope>
    <source>
        <strain evidence="4 7">SIr-6563</strain>
    </source>
</reference>
<dbReference type="AlphaFoldDB" id="A0A1A5XIK8"/>
<proteinExistence type="predicted"/>
<dbReference type="PANTHER" id="PTHR44591">
    <property type="entry name" value="STRESS RESPONSE REGULATOR PROTEIN 1"/>
    <property type="match status" value="1"/>
</dbReference>
<keyword evidence="1 2" id="KW-0597">Phosphoprotein</keyword>
<comment type="caution">
    <text evidence="5">The sequence shown here is derived from an EMBL/GenBank/DDBJ whole genome shotgun (WGS) entry which is preliminary data.</text>
</comment>
<dbReference type="Pfam" id="PF00072">
    <property type="entry name" value="Response_reg"/>
    <property type="match status" value="1"/>
</dbReference>
<dbReference type="InterPro" id="IPR001789">
    <property type="entry name" value="Sig_transdc_resp-reg_receiver"/>
</dbReference>
<evidence type="ECO:0000313" key="5">
    <source>
        <dbReference type="EMBL" id="SEK05413.1"/>
    </source>
</evidence>
<dbReference type="EMBL" id="FNZM01000014">
    <property type="protein sequence ID" value="SEK05413.1"/>
    <property type="molecule type" value="Genomic_DNA"/>
</dbReference>
<dbReference type="SUPFAM" id="SSF52172">
    <property type="entry name" value="CheY-like"/>
    <property type="match status" value="1"/>
</dbReference>
<accession>A0A1A5XIK8</accession>
<name>A0A1A5XIK8_9BURK</name>
<dbReference type="PROSITE" id="PS50110">
    <property type="entry name" value="RESPONSE_REGULATORY"/>
    <property type="match status" value="1"/>
</dbReference>
<dbReference type="OrthoDB" id="8964771at2"/>
<sequence length="135" mass="14723">MSAHHVVLIVEDDASVREATRSLVRSLGWEVRTHASAEEFLRVETLEDVACIISDVQMPGLSGIEMYRRLLERGTPPPIIFITAFASGLLLRQAREVGALCVFSKPVDAAQIGERLDAIRAAGAEGRQQSRPDGV</sequence>